<evidence type="ECO:0000256" key="1">
    <source>
        <dbReference type="SAM" id="MobiDB-lite"/>
    </source>
</evidence>
<dbReference type="AlphaFoldDB" id="A0A1L7X783"/>
<gene>
    <name evidence="3" type="ORF">PAC_10758</name>
</gene>
<dbReference type="Proteomes" id="UP000184330">
    <property type="component" value="Unassembled WGS sequence"/>
</dbReference>
<evidence type="ECO:0000313" key="3">
    <source>
        <dbReference type="EMBL" id="CZR60862.1"/>
    </source>
</evidence>
<dbReference type="EMBL" id="FJOG01000017">
    <property type="protein sequence ID" value="CZR60862.1"/>
    <property type="molecule type" value="Genomic_DNA"/>
</dbReference>
<keyword evidence="2" id="KW-0812">Transmembrane</keyword>
<feature type="region of interest" description="Disordered" evidence="1">
    <location>
        <begin position="1"/>
        <end position="26"/>
    </location>
</feature>
<sequence length="145" mass="16198">MMSNKPKNTPAYGYRQVGTRAGHGESTSLVVSPDHFEDNLEDNLKDPIEQSNHRDLPPPYDHLHTQIFTMANDEDRGRHTKRTPLLSITGLPELTTSGRLEIGANGWCTCIVVILVTLAGATFITIAVYYVWKLTRELPQNPLSL</sequence>
<keyword evidence="4" id="KW-1185">Reference proteome</keyword>
<feature type="transmembrane region" description="Helical" evidence="2">
    <location>
        <begin position="107"/>
        <end position="132"/>
    </location>
</feature>
<accession>A0A1L7X783</accession>
<dbReference type="OrthoDB" id="10552392at2759"/>
<organism evidence="3 4">
    <name type="scientific">Phialocephala subalpina</name>
    <dbReference type="NCBI Taxonomy" id="576137"/>
    <lineage>
        <taxon>Eukaryota</taxon>
        <taxon>Fungi</taxon>
        <taxon>Dikarya</taxon>
        <taxon>Ascomycota</taxon>
        <taxon>Pezizomycotina</taxon>
        <taxon>Leotiomycetes</taxon>
        <taxon>Helotiales</taxon>
        <taxon>Mollisiaceae</taxon>
        <taxon>Phialocephala</taxon>
        <taxon>Phialocephala fortinii species complex</taxon>
    </lineage>
</organism>
<keyword evidence="2" id="KW-0472">Membrane</keyword>
<reference evidence="3 4" key="1">
    <citation type="submission" date="2016-03" db="EMBL/GenBank/DDBJ databases">
        <authorList>
            <person name="Ploux O."/>
        </authorList>
    </citation>
    <scope>NUCLEOTIDE SEQUENCE [LARGE SCALE GENOMIC DNA]</scope>
    <source>
        <strain evidence="3 4">UAMH 11012</strain>
    </source>
</reference>
<protein>
    <submittedName>
        <fullName evidence="3">Uncharacterized protein</fullName>
    </submittedName>
</protein>
<name>A0A1L7X783_9HELO</name>
<evidence type="ECO:0000256" key="2">
    <source>
        <dbReference type="SAM" id="Phobius"/>
    </source>
</evidence>
<keyword evidence="2" id="KW-1133">Transmembrane helix</keyword>
<proteinExistence type="predicted"/>
<evidence type="ECO:0000313" key="4">
    <source>
        <dbReference type="Proteomes" id="UP000184330"/>
    </source>
</evidence>